<evidence type="ECO:0000256" key="4">
    <source>
        <dbReference type="ARBA" id="ARBA00023235"/>
    </source>
</evidence>
<evidence type="ECO:0000256" key="3">
    <source>
        <dbReference type="ARBA" id="ARBA00022694"/>
    </source>
</evidence>
<dbReference type="Proteomes" id="UP000191110">
    <property type="component" value="Unassembled WGS sequence"/>
</dbReference>
<dbReference type="RefSeq" id="WP_078482505.1">
    <property type="nucleotide sequence ID" value="NZ_MPRL01000006.1"/>
</dbReference>
<reference evidence="9 10" key="1">
    <citation type="submission" date="2016-11" db="EMBL/GenBank/DDBJ databases">
        <title>Mixed transmission modes and dynamic genome evolution in an obligate animal-bacterial symbiosis.</title>
        <authorList>
            <person name="Russell S.L."/>
            <person name="Corbett-Detig R.B."/>
            <person name="Cavanaugh C.M."/>
        </authorList>
    </citation>
    <scope>NUCLEOTIDE SEQUENCE [LARGE SCALE GENOMIC DNA]</scope>
    <source>
        <strain evidence="9">Sveles-Q1</strain>
    </source>
</reference>
<comment type="catalytic activity">
    <reaction evidence="1 5">
        <text>uridine(55) in tRNA = pseudouridine(55) in tRNA</text>
        <dbReference type="Rhea" id="RHEA:42532"/>
        <dbReference type="Rhea" id="RHEA-COMP:10101"/>
        <dbReference type="Rhea" id="RHEA-COMP:10102"/>
        <dbReference type="ChEBI" id="CHEBI:65314"/>
        <dbReference type="ChEBI" id="CHEBI:65315"/>
        <dbReference type="EC" id="5.4.99.25"/>
    </reaction>
</comment>
<dbReference type="Gene3D" id="2.30.130.10">
    <property type="entry name" value="PUA domain"/>
    <property type="match status" value="1"/>
</dbReference>
<dbReference type="GO" id="GO:0003723">
    <property type="term" value="F:RNA binding"/>
    <property type="evidence" value="ECO:0007669"/>
    <property type="project" value="InterPro"/>
</dbReference>
<dbReference type="InterPro" id="IPR036974">
    <property type="entry name" value="PUA_sf"/>
</dbReference>
<evidence type="ECO:0000259" key="8">
    <source>
        <dbReference type="Pfam" id="PF16198"/>
    </source>
</evidence>
<dbReference type="InterPro" id="IPR002501">
    <property type="entry name" value="PsdUridine_synth_N"/>
</dbReference>
<feature type="domain" description="tRNA pseudouridine synthase II TruB subfamily 1 C-terminal" evidence="7">
    <location>
        <begin position="246"/>
        <end position="302"/>
    </location>
</feature>
<keyword evidence="3 5" id="KW-0819">tRNA processing</keyword>
<dbReference type="GO" id="GO:1990481">
    <property type="term" value="P:mRNA pseudouridine synthesis"/>
    <property type="evidence" value="ECO:0007669"/>
    <property type="project" value="TreeGrafter"/>
</dbReference>
<dbReference type="SUPFAM" id="SSF55120">
    <property type="entry name" value="Pseudouridine synthase"/>
    <property type="match status" value="1"/>
</dbReference>
<proteinExistence type="inferred from homology"/>
<dbReference type="HAMAP" id="MF_01080">
    <property type="entry name" value="TruB_bact"/>
    <property type="match status" value="1"/>
</dbReference>
<dbReference type="InterPro" id="IPR015947">
    <property type="entry name" value="PUA-like_sf"/>
</dbReference>
<dbReference type="PANTHER" id="PTHR13767:SF2">
    <property type="entry name" value="PSEUDOURIDYLATE SYNTHASE TRUB1"/>
    <property type="match status" value="1"/>
</dbReference>
<keyword evidence="10" id="KW-1185">Reference proteome</keyword>
<dbReference type="Pfam" id="PF09157">
    <property type="entry name" value="TruB-C_2"/>
    <property type="match status" value="1"/>
</dbReference>
<comment type="caution">
    <text evidence="9">The sequence shown here is derived from an EMBL/GenBank/DDBJ whole genome shotgun (WGS) entry which is preliminary data.</text>
</comment>
<feature type="domain" description="tRNA pseudouridylate synthase B C-terminal" evidence="8">
    <location>
        <begin position="182"/>
        <end position="242"/>
    </location>
</feature>
<dbReference type="NCBIfam" id="TIGR00431">
    <property type="entry name" value="TruB"/>
    <property type="match status" value="1"/>
</dbReference>
<evidence type="ECO:0000256" key="2">
    <source>
        <dbReference type="ARBA" id="ARBA00005642"/>
    </source>
</evidence>
<dbReference type="EC" id="5.4.99.25" evidence="5"/>
<feature type="domain" description="Pseudouridine synthase II N-terminal" evidence="6">
    <location>
        <begin position="33"/>
        <end position="181"/>
    </location>
</feature>
<keyword evidence="4 5" id="KW-0413">Isomerase</keyword>
<dbReference type="AlphaFoldDB" id="A0A1T2L9E4"/>
<dbReference type="GO" id="GO:0160148">
    <property type="term" value="F:tRNA pseudouridine(55) synthase activity"/>
    <property type="evidence" value="ECO:0007669"/>
    <property type="project" value="UniProtKB-EC"/>
</dbReference>
<dbReference type="InterPro" id="IPR032819">
    <property type="entry name" value="TruB_C"/>
</dbReference>
<dbReference type="OrthoDB" id="9802309at2"/>
<organism evidence="9 10">
    <name type="scientific">Solemya pervernicosa gill symbiont</name>
    <dbReference type="NCBI Taxonomy" id="642797"/>
    <lineage>
        <taxon>Bacteria</taxon>
        <taxon>Pseudomonadati</taxon>
        <taxon>Pseudomonadota</taxon>
        <taxon>Gammaproteobacteria</taxon>
        <taxon>sulfur-oxidizing symbionts</taxon>
    </lineage>
</organism>
<comment type="function">
    <text evidence="5">Responsible for synthesis of pseudouridine from uracil-55 in the psi GC loop of transfer RNAs.</text>
</comment>
<evidence type="ECO:0000256" key="5">
    <source>
        <dbReference type="HAMAP-Rule" id="MF_01080"/>
    </source>
</evidence>
<dbReference type="Gene3D" id="3.30.2350.10">
    <property type="entry name" value="Pseudouridine synthase"/>
    <property type="match status" value="1"/>
</dbReference>
<dbReference type="PANTHER" id="PTHR13767">
    <property type="entry name" value="TRNA-PSEUDOURIDINE SYNTHASE"/>
    <property type="match status" value="1"/>
</dbReference>
<dbReference type="Pfam" id="PF01509">
    <property type="entry name" value="TruB_N"/>
    <property type="match status" value="1"/>
</dbReference>
<evidence type="ECO:0000313" key="9">
    <source>
        <dbReference type="EMBL" id="OOZ41717.1"/>
    </source>
</evidence>
<dbReference type="SUPFAM" id="SSF88697">
    <property type="entry name" value="PUA domain-like"/>
    <property type="match status" value="1"/>
</dbReference>
<dbReference type="FunFam" id="3.30.2350.10:FF:000011">
    <property type="entry name" value="tRNA pseudouridine synthase B"/>
    <property type="match status" value="1"/>
</dbReference>
<sequence>MGRRRNFGRRVDGVLLLDKPLGITSNDALQRVKRLFKARKAGHTGSLDPLASGMLPLCMGEATKFSAFLLDADKFYRVECKLGEKSSTGDSEGEIIDSRPVPELDEPQIEAVLSQFRGEIMQLPPMFSALKHQGKRLYELAREGIEVEREPRPVTIHELTFLSIEGDRLRLDVRCSKGTYVRTLAEDIGEVLGCGAHVSELRRLEVGPYKDVSMVTLEQIEAAAEQGNHVLDELLLPIESAIADWPDLMLNDDAAYYIKQGQPVMMPKAPRDGCVRLYNSKNTFLGVGEMMDDGRVAPKRLIQA</sequence>
<dbReference type="GO" id="GO:0031119">
    <property type="term" value="P:tRNA pseudouridine synthesis"/>
    <property type="evidence" value="ECO:0007669"/>
    <property type="project" value="UniProtKB-UniRule"/>
</dbReference>
<protein>
    <recommendedName>
        <fullName evidence="5">tRNA pseudouridine synthase B</fullName>
        <ecNumber evidence="5">5.4.99.25</ecNumber>
    </recommendedName>
    <alternativeName>
        <fullName evidence="5">tRNA pseudouridine(55) synthase</fullName>
        <shortName evidence="5">Psi55 synthase</shortName>
    </alternativeName>
    <alternativeName>
        <fullName evidence="5">tRNA pseudouridylate synthase</fullName>
    </alternativeName>
    <alternativeName>
        <fullName evidence="5">tRNA-uridine isomerase</fullName>
    </alternativeName>
</protein>
<dbReference type="EMBL" id="MPRL01000006">
    <property type="protein sequence ID" value="OOZ41717.1"/>
    <property type="molecule type" value="Genomic_DNA"/>
</dbReference>
<dbReference type="InterPro" id="IPR014780">
    <property type="entry name" value="tRNA_psdUridine_synth_TruB"/>
</dbReference>
<dbReference type="CDD" id="cd21152">
    <property type="entry name" value="PUA_TruB_bacterial"/>
    <property type="match status" value="1"/>
</dbReference>
<dbReference type="CDD" id="cd02573">
    <property type="entry name" value="PseudoU_synth_EcTruB"/>
    <property type="match status" value="1"/>
</dbReference>
<feature type="active site" description="Nucleophile" evidence="5">
    <location>
        <position position="48"/>
    </location>
</feature>
<dbReference type="InterPro" id="IPR015240">
    <property type="entry name" value="tRNA_sdUridine_synth_fam1_C"/>
</dbReference>
<evidence type="ECO:0000259" key="7">
    <source>
        <dbReference type="Pfam" id="PF09157"/>
    </source>
</evidence>
<dbReference type="InterPro" id="IPR020103">
    <property type="entry name" value="PsdUridine_synth_cat_dom_sf"/>
</dbReference>
<evidence type="ECO:0000259" key="6">
    <source>
        <dbReference type="Pfam" id="PF01509"/>
    </source>
</evidence>
<evidence type="ECO:0000256" key="1">
    <source>
        <dbReference type="ARBA" id="ARBA00000385"/>
    </source>
</evidence>
<evidence type="ECO:0000313" key="10">
    <source>
        <dbReference type="Proteomes" id="UP000191110"/>
    </source>
</evidence>
<gene>
    <name evidence="5" type="primary">truB</name>
    <name evidence="9" type="ORF">BOW53_02450</name>
</gene>
<dbReference type="FunFam" id="2.30.130.10:FF:000012">
    <property type="entry name" value="tRNA pseudouridine synthase B"/>
    <property type="match status" value="1"/>
</dbReference>
<comment type="similarity">
    <text evidence="2 5">Belongs to the pseudouridine synthase TruB family. Type 1 subfamily.</text>
</comment>
<accession>A0A1T2L9E4</accession>
<name>A0A1T2L9E4_9GAMM</name>
<dbReference type="Pfam" id="PF16198">
    <property type="entry name" value="TruB_C_2"/>
    <property type="match status" value="1"/>
</dbReference>